<name>W9GNI3_9MICO</name>
<evidence type="ECO:0000313" key="3">
    <source>
        <dbReference type="Proteomes" id="UP000019494"/>
    </source>
</evidence>
<sequence>MVDTTRLAATLSSQHETIRRLLAGVRDTAGDERRLAFDAFSKFLAAHEGIEVEAMHTPVRDVLADPDVARSRIHEETTALLAMAHLEGMDVDGLDFVDAFDELSTSVTDHAAAEEGEELPAIAARLGQADVDRIQQALEAVPRLAELTPEGATTFAARVDAVRGTVAGA</sequence>
<evidence type="ECO:0000313" key="2">
    <source>
        <dbReference type="EMBL" id="EWT06627.1"/>
    </source>
</evidence>
<proteinExistence type="predicted"/>
<comment type="caution">
    <text evidence="2">The sequence shown here is derived from an EMBL/GenBank/DDBJ whole genome shotgun (WGS) entry which is preliminary data.</text>
</comment>
<feature type="domain" description="Hemerythrin-like" evidence="1">
    <location>
        <begin position="9"/>
        <end position="122"/>
    </location>
</feature>
<accession>W9GNI3</accession>
<keyword evidence="3" id="KW-1185">Reference proteome</keyword>
<dbReference type="AlphaFoldDB" id="W9GNI3"/>
<evidence type="ECO:0000259" key="1">
    <source>
        <dbReference type="Pfam" id="PF01814"/>
    </source>
</evidence>
<organism evidence="2 3">
    <name type="scientific">Intrasporangium chromatireducens Q5-1</name>
    <dbReference type="NCBI Taxonomy" id="584657"/>
    <lineage>
        <taxon>Bacteria</taxon>
        <taxon>Bacillati</taxon>
        <taxon>Actinomycetota</taxon>
        <taxon>Actinomycetes</taxon>
        <taxon>Micrococcales</taxon>
        <taxon>Intrasporangiaceae</taxon>
        <taxon>Intrasporangium</taxon>
    </lineage>
</organism>
<gene>
    <name evidence="2" type="ORF">N864_20015</name>
</gene>
<reference evidence="3" key="1">
    <citation type="submission" date="2013-08" db="EMBL/GenBank/DDBJ databases">
        <title>Intrasporangium oryzae NRRL B-24470.</title>
        <authorList>
            <person name="Liu H."/>
            <person name="Wang G."/>
        </authorList>
    </citation>
    <scope>NUCLEOTIDE SEQUENCE [LARGE SCALE GENOMIC DNA]</scope>
    <source>
        <strain evidence="3">Q5-1</strain>
    </source>
</reference>
<dbReference type="Pfam" id="PF01814">
    <property type="entry name" value="Hemerythrin"/>
    <property type="match status" value="1"/>
</dbReference>
<dbReference type="InterPro" id="IPR012312">
    <property type="entry name" value="Hemerythrin-like"/>
</dbReference>
<dbReference type="EMBL" id="AWQS01000039">
    <property type="protein sequence ID" value="EWT06627.1"/>
    <property type="molecule type" value="Genomic_DNA"/>
</dbReference>
<protein>
    <submittedName>
        <fullName evidence="2">Hemerythrin</fullName>
    </submittedName>
</protein>
<dbReference type="Proteomes" id="UP000019494">
    <property type="component" value="Unassembled WGS sequence"/>
</dbReference>